<reference evidence="3" key="1">
    <citation type="journal article" date="2023" name="bioRxiv">
        <title>Complete genome of the Medicago anthracnose fungus, Colletotrichum destructivum, reveals a mini-chromosome-like region within a core chromosome.</title>
        <authorList>
            <person name="Lapalu N."/>
            <person name="Simon A."/>
            <person name="Lu A."/>
            <person name="Plaumann P.-L."/>
            <person name="Amselem J."/>
            <person name="Pigne S."/>
            <person name="Auger A."/>
            <person name="Koch C."/>
            <person name="Dallery J.-F."/>
            <person name="O'Connell R.J."/>
        </authorList>
    </citation>
    <scope>NUCLEOTIDE SEQUENCE [LARGE SCALE GENOMIC DNA]</scope>
    <source>
        <strain evidence="3">CBS 520.97</strain>
    </source>
</reference>
<evidence type="ECO:0000313" key="3">
    <source>
        <dbReference type="Proteomes" id="UP001322277"/>
    </source>
</evidence>
<feature type="chain" id="PRO_5043769224" evidence="1">
    <location>
        <begin position="31"/>
        <end position="334"/>
    </location>
</feature>
<protein>
    <submittedName>
        <fullName evidence="2">Uncharacterized protein</fullName>
    </submittedName>
</protein>
<dbReference type="EMBL" id="CP137315">
    <property type="protein sequence ID" value="WQF90397.1"/>
    <property type="molecule type" value="Genomic_DNA"/>
</dbReference>
<keyword evidence="3" id="KW-1185">Reference proteome</keyword>
<accession>A0AAX4J4A1</accession>
<sequence length="334" mass="38063">MMFHAIYWFGSKSGSILIILLFFNIFPIHASPVTTSVAKLSPDQLLTKRVKVPVPPFPDDYDGRIDKGKWLKGLFALDDAQAQEYNGGVSIVSPFKDPDEMFDWGWTRHLARWPFDELREWPQFTKDLDELFADPAFPLDQSKGVAYHIVHDRRFRYPDLRFGFPTTAHYTNVVNPPAGAFIFYSNFSPHYAKSVYSKGDIPDLDTLSDFAFFQWQLGCEASGVEMTNLKVIFRAHITHERTLNIIVQALRRRGYQRIPGWDERVTFPMDSDEGLAILGTSHGASTAWMLIQHKSKLGLKTIGEVVVWESGGGFPLDQKLKDAKLNLRFTILDA</sequence>
<evidence type="ECO:0000313" key="2">
    <source>
        <dbReference type="EMBL" id="WQF90397.1"/>
    </source>
</evidence>
<keyword evidence="1" id="KW-0732">Signal</keyword>
<dbReference type="AlphaFoldDB" id="A0AAX4J4A1"/>
<dbReference type="GeneID" id="87951911"/>
<organism evidence="2 3">
    <name type="scientific">Colletotrichum destructivum</name>
    <dbReference type="NCBI Taxonomy" id="34406"/>
    <lineage>
        <taxon>Eukaryota</taxon>
        <taxon>Fungi</taxon>
        <taxon>Dikarya</taxon>
        <taxon>Ascomycota</taxon>
        <taxon>Pezizomycotina</taxon>
        <taxon>Sordariomycetes</taxon>
        <taxon>Hypocreomycetidae</taxon>
        <taxon>Glomerellales</taxon>
        <taxon>Glomerellaceae</taxon>
        <taxon>Colletotrichum</taxon>
        <taxon>Colletotrichum destructivum species complex</taxon>
    </lineage>
</organism>
<evidence type="ECO:0000256" key="1">
    <source>
        <dbReference type="SAM" id="SignalP"/>
    </source>
</evidence>
<dbReference type="RefSeq" id="XP_062787618.1">
    <property type="nucleotide sequence ID" value="XM_062931567.1"/>
</dbReference>
<feature type="signal peptide" evidence="1">
    <location>
        <begin position="1"/>
        <end position="30"/>
    </location>
</feature>
<dbReference type="Proteomes" id="UP001322277">
    <property type="component" value="Chromosome 11"/>
</dbReference>
<gene>
    <name evidence="2" type="ORF">CDEST_15411</name>
</gene>
<name>A0AAX4J4A1_9PEZI</name>
<dbReference type="KEGG" id="cdet:87951911"/>
<proteinExistence type="predicted"/>